<reference evidence="3 4" key="1">
    <citation type="submission" date="2018-12" db="EMBL/GenBank/DDBJ databases">
        <title>Amycolatopsis eburnea sp. nov. actinomycete associate with arbuscular mycorrhiza fungal spore.</title>
        <authorList>
            <person name="Lumyong S."/>
            <person name="Chaiya L."/>
        </authorList>
    </citation>
    <scope>NUCLEOTIDE SEQUENCE [LARGE SCALE GENOMIC DNA]</scope>
    <source>
        <strain evidence="3 4">GLM-1</strain>
    </source>
</reference>
<feature type="transmembrane region" description="Helical" evidence="1">
    <location>
        <begin position="333"/>
        <end position="353"/>
    </location>
</feature>
<protein>
    <recommendedName>
        <fullName evidence="5">LPXTG cell wall anchor domain-containing protein</fullName>
    </recommendedName>
</protein>
<comment type="caution">
    <text evidence="3">The sequence shown here is derived from an EMBL/GenBank/DDBJ whole genome shotgun (WGS) entry which is preliminary data.</text>
</comment>
<proteinExistence type="predicted"/>
<name>A0A427SZN0_9PSEU</name>
<dbReference type="Proteomes" id="UP000267081">
    <property type="component" value="Unassembled WGS sequence"/>
</dbReference>
<dbReference type="RefSeq" id="WP_125314675.1">
    <property type="nucleotide sequence ID" value="NZ_RSEC01000060.1"/>
</dbReference>
<accession>A0A427SZN0</accession>
<evidence type="ECO:0000313" key="4">
    <source>
        <dbReference type="Proteomes" id="UP000267081"/>
    </source>
</evidence>
<dbReference type="EMBL" id="RSEC01000060">
    <property type="protein sequence ID" value="RSD10525.1"/>
    <property type="molecule type" value="Genomic_DNA"/>
</dbReference>
<keyword evidence="1" id="KW-0812">Transmembrane</keyword>
<evidence type="ECO:0008006" key="5">
    <source>
        <dbReference type="Google" id="ProtNLM"/>
    </source>
</evidence>
<feature type="signal peptide" evidence="2">
    <location>
        <begin position="1"/>
        <end position="26"/>
    </location>
</feature>
<gene>
    <name evidence="3" type="ORF">EIY87_37435</name>
</gene>
<evidence type="ECO:0000256" key="2">
    <source>
        <dbReference type="SAM" id="SignalP"/>
    </source>
</evidence>
<keyword evidence="1" id="KW-0472">Membrane</keyword>
<keyword evidence="2" id="KW-0732">Signal</keyword>
<evidence type="ECO:0000313" key="3">
    <source>
        <dbReference type="EMBL" id="RSD10525.1"/>
    </source>
</evidence>
<keyword evidence="4" id="KW-1185">Reference proteome</keyword>
<dbReference type="OrthoDB" id="3595877at2"/>
<organism evidence="3 4">
    <name type="scientific">Amycolatopsis eburnea</name>
    <dbReference type="NCBI Taxonomy" id="2267691"/>
    <lineage>
        <taxon>Bacteria</taxon>
        <taxon>Bacillati</taxon>
        <taxon>Actinomycetota</taxon>
        <taxon>Actinomycetes</taxon>
        <taxon>Pseudonocardiales</taxon>
        <taxon>Pseudonocardiaceae</taxon>
        <taxon>Amycolatopsis</taxon>
    </lineage>
</organism>
<dbReference type="AlphaFoldDB" id="A0A427SZN0"/>
<evidence type="ECO:0000256" key="1">
    <source>
        <dbReference type="SAM" id="Phobius"/>
    </source>
</evidence>
<feature type="chain" id="PRO_5019064522" description="LPXTG cell wall anchor domain-containing protein" evidence="2">
    <location>
        <begin position="27"/>
        <end position="362"/>
    </location>
</feature>
<keyword evidence="1" id="KW-1133">Transmembrane helix</keyword>
<sequence>MTRFATKAAALTAVVFPLVGVGLAGAQTQAVDEKTGPVSFANIASVRIGAEGQRGGALITETQRSPLLPGQSKLGTDRVTVPKDDGERATFGGHYQIDLGRYSASQNPYPPGVASRDHNVVAALQATTVPTAVAETNYALRDVWQGAAKPVDNTVLVLEGAKSAVDCTGPAKLTATTSLARLWVRQSDGTLGIVPVPGGTAGLQLTNLKLGPPGDITNADKATTVSDLKLTRVATFDQLIRQDGWRGGDFTAVAGWRVEITTHVKDAQGAALQDVRTNIVLGGVSCSVPKGFVAKAGNQSGGTTASQAAVPTQVPAGYLGAAAPATDGDGSRVPLGVGLLFGGVFFAAVALLLGRRRKTGTD</sequence>